<comment type="caution">
    <text evidence="1">The sequence shown here is derived from an EMBL/GenBank/DDBJ whole genome shotgun (WGS) entry which is preliminary data.</text>
</comment>
<dbReference type="Pfam" id="PF10824">
    <property type="entry name" value="T7SS_ESX_EspC"/>
    <property type="match status" value="1"/>
</dbReference>
<reference evidence="1 2" key="1">
    <citation type="submission" date="2024-12" db="EMBL/GenBank/DDBJ databases">
        <title>The coexistence of Mycolicibacterium septicum and Mycolicibacterium nivoides in clinical samples.</title>
        <authorList>
            <person name="Wang C."/>
            <person name="Feng Y."/>
            <person name="Zong Z."/>
        </authorList>
    </citation>
    <scope>NUCLEOTIDE SEQUENCE [LARGE SCALE GENOMIC DNA]</scope>
    <source>
        <strain evidence="1 2">120310</strain>
    </source>
</reference>
<evidence type="ECO:0000313" key="1">
    <source>
        <dbReference type="EMBL" id="MFN6550229.1"/>
    </source>
</evidence>
<organism evidence="1 2">
    <name type="scientific">Mycolicibacterium septicum</name>
    <dbReference type="NCBI Taxonomy" id="98668"/>
    <lineage>
        <taxon>Bacteria</taxon>
        <taxon>Bacillati</taxon>
        <taxon>Actinomycetota</taxon>
        <taxon>Actinomycetes</taxon>
        <taxon>Mycobacteriales</taxon>
        <taxon>Mycobacteriaceae</taxon>
        <taxon>Mycolicibacterium</taxon>
    </lineage>
</organism>
<dbReference type="InterPro" id="IPR022536">
    <property type="entry name" value="EspC"/>
</dbReference>
<dbReference type="EMBL" id="JBKBDE010000001">
    <property type="protein sequence ID" value="MFN6550229.1"/>
    <property type="molecule type" value="Genomic_DNA"/>
</dbReference>
<keyword evidence="2" id="KW-1185">Reference proteome</keyword>
<evidence type="ECO:0000313" key="2">
    <source>
        <dbReference type="Proteomes" id="UP001635817"/>
    </source>
</evidence>
<proteinExistence type="predicted"/>
<gene>
    <name evidence="1" type="ORF">ACK4CP_07500</name>
</gene>
<dbReference type="RefSeq" id="WP_409549016.1">
    <property type="nucleotide sequence ID" value="NZ_JBKBDE010000001.1"/>
</dbReference>
<dbReference type="Proteomes" id="UP001635817">
    <property type="component" value="Unassembled WGS sequence"/>
</dbReference>
<name>A0ABW9LQG0_9MYCO</name>
<protein>
    <submittedName>
        <fullName evidence="1">ESX-1 secretion-associated protein</fullName>
    </submittedName>
</protein>
<accession>A0ABW9LQG0</accession>
<sequence length="109" mass="11458">MSDLEMNLSVMTEYLGELAAKQQTAVDIITTANSHVADIASKIENTHGQVCFATVHALSGNEPRKAAGQALATVSAELNEKLGRASNNYNDADYRAGISIGEGGSECKT</sequence>